<feature type="chain" id="PRO_5022785845" evidence="1">
    <location>
        <begin position="21"/>
        <end position="126"/>
    </location>
</feature>
<dbReference type="AlphaFoldDB" id="A0A5C3LXV8"/>
<name>A0A5C3LXV8_9AGAR</name>
<keyword evidence="3" id="KW-1185">Reference proteome</keyword>
<protein>
    <submittedName>
        <fullName evidence="2">Uncharacterized protein</fullName>
    </submittedName>
</protein>
<gene>
    <name evidence="2" type="ORF">BDQ12DRAFT_158107</name>
</gene>
<evidence type="ECO:0000313" key="3">
    <source>
        <dbReference type="Proteomes" id="UP000308652"/>
    </source>
</evidence>
<evidence type="ECO:0000313" key="2">
    <source>
        <dbReference type="EMBL" id="TFK37387.1"/>
    </source>
</evidence>
<dbReference type="EMBL" id="ML213608">
    <property type="protein sequence ID" value="TFK37387.1"/>
    <property type="molecule type" value="Genomic_DNA"/>
</dbReference>
<keyword evidence="1" id="KW-0732">Signal</keyword>
<evidence type="ECO:0000256" key="1">
    <source>
        <dbReference type="SAM" id="SignalP"/>
    </source>
</evidence>
<feature type="signal peptide" evidence="1">
    <location>
        <begin position="1"/>
        <end position="20"/>
    </location>
</feature>
<organism evidence="2 3">
    <name type="scientific">Crucibulum laeve</name>
    <dbReference type="NCBI Taxonomy" id="68775"/>
    <lineage>
        <taxon>Eukaryota</taxon>
        <taxon>Fungi</taxon>
        <taxon>Dikarya</taxon>
        <taxon>Basidiomycota</taxon>
        <taxon>Agaricomycotina</taxon>
        <taxon>Agaricomycetes</taxon>
        <taxon>Agaricomycetidae</taxon>
        <taxon>Agaricales</taxon>
        <taxon>Agaricineae</taxon>
        <taxon>Nidulariaceae</taxon>
        <taxon>Crucibulum</taxon>
    </lineage>
</organism>
<reference evidence="2 3" key="1">
    <citation type="journal article" date="2019" name="Nat. Ecol. Evol.">
        <title>Megaphylogeny resolves global patterns of mushroom evolution.</title>
        <authorList>
            <person name="Varga T."/>
            <person name="Krizsan K."/>
            <person name="Foldi C."/>
            <person name="Dima B."/>
            <person name="Sanchez-Garcia M."/>
            <person name="Sanchez-Ramirez S."/>
            <person name="Szollosi G.J."/>
            <person name="Szarkandi J.G."/>
            <person name="Papp V."/>
            <person name="Albert L."/>
            <person name="Andreopoulos W."/>
            <person name="Angelini C."/>
            <person name="Antonin V."/>
            <person name="Barry K.W."/>
            <person name="Bougher N.L."/>
            <person name="Buchanan P."/>
            <person name="Buyck B."/>
            <person name="Bense V."/>
            <person name="Catcheside P."/>
            <person name="Chovatia M."/>
            <person name="Cooper J."/>
            <person name="Damon W."/>
            <person name="Desjardin D."/>
            <person name="Finy P."/>
            <person name="Geml J."/>
            <person name="Haridas S."/>
            <person name="Hughes K."/>
            <person name="Justo A."/>
            <person name="Karasinski D."/>
            <person name="Kautmanova I."/>
            <person name="Kiss B."/>
            <person name="Kocsube S."/>
            <person name="Kotiranta H."/>
            <person name="LaButti K.M."/>
            <person name="Lechner B.E."/>
            <person name="Liimatainen K."/>
            <person name="Lipzen A."/>
            <person name="Lukacs Z."/>
            <person name="Mihaltcheva S."/>
            <person name="Morgado L.N."/>
            <person name="Niskanen T."/>
            <person name="Noordeloos M.E."/>
            <person name="Ohm R.A."/>
            <person name="Ortiz-Santana B."/>
            <person name="Ovrebo C."/>
            <person name="Racz N."/>
            <person name="Riley R."/>
            <person name="Savchenko A."/>
            <person name="Shiryaev A."/>
            <person name="Soop K."/>
            <person name="Spirin V."/>
            <person name="Szebenyi C."/>
            <person name="Tomsovsky M."/>
            <person name="Tulloss R.E."/>
            <person name="Uehling J."/>
            <person name="Grigoriev I.V."/>
            <person name="Vagvolgyi C."/>
            <person name="Papp T."/>
            <person name="Martin F.M."/>
            <person name="Miettinen O."/>
            <person name="Hibbett D.S."/>
            <person name="Nagy L.G."/>
        </authorList>
    </citation>
    <scope>NUCLEOTIDE SEQUENCE [LARGE SCALE GENOMIC DNA]</scope>
    <source>
        <strain evidence="2 3">CBS 166.37</strain>
    </source>
</reference>
<proteinExistence type="predicted"/>
<dbReference type="Proteomes" id="UP000308652">
    <property type="component" value="Unassembled WGS sequence"/>
</dbReference>
<sequence length="126" mass="14036">MKFTSSYIAILLLAVTLSSAVPLGQPSYDQRDLSEDADLYAREPGLFGAIAKIGGKIFHHKHSNQRREPLMDDMDLESRGLFRIGAEGGRLRLGHGPVVHPNQRREPVMDAEELESRGLSNWLVGR</sequence>
<accession>A0A5C3LXV8</accession>